<dbReference type="GO" id="GO:0017046">
    <property type="term" value="F:peptide hormone binding"/>
    <property type="evidence" value="ECO:0007669"/>
    <property type="project" value="TreeGrafter"/>
</dbReference>
<dbReference type="EMBL" id="CALOZG010000005">
    <property type="protein sequence ID" value="CAH4027576.1"/>
    <property type="molecule type" value="Genomic_DNA"/>
</dbReference>
<reference evidence="7" key="1">
    <citation type="submission" date="2022-05" db="EMBL/GenBank/DDBJ databases">
        <authorList>
            <person name="Okamura Y."/>
        </authorList>
    </citation>
    <scope>NUCLEOTIDE SEQUENCE</scope>
</reference>
<sequence>MDWRAVLVLLSIVGGVFTQNCRGEELKPRACENVCDENGQCKIRAALLLPKNTTFYASLPVVEPVLDLAIQSQAIRNAFPPWLSFEWTTYDVTDCDAAYAVISAIDAYNDCAHVFFGPACDFALASVARITKFLGNSGIPLITTGGFTFDFVQQKQTCQDEFYMLVRTSPLGFKDMAYFIINVMRHYDWRQLLLINEPEAQVDVAGKSTCHLMMKTFANFLKIEDIIYTPWDTTSDGGLNHTENLKFYLGYKYTTLLYESSAFAEYVGARGGHLLASTIHDYLIREGFHIIGRELQGNIPAIETLRHWVGFDYSSKSVFCPRGYWD</sequence>
<accession>A0A9P0TFF4</accession>
<comment type="subcellular location">
    <subcellularLocation>
        <location evidence="1">Membrane</location>
    </subcellularLocation>
</comment>
<evidence type="ECO:0000256" key="3">
    <source>
        <dbReference type="ARBA" id="ARBA00022989"/>
    </source>
</evidence>
<dbReference type="Gene3D" id="3.40.50.2300">
    <property type="match status" value="1"/>
</dbReference>
<dbReference type="GO" id="GO:0007165">
    <property type="term" value="P:signal transduction"/>
    <property type="evidence" value="ECO:0007669"/>
    <property type="project" value="TreeGrafter"/>
</dbReference>
<dbReference type="GO" id="GO:0016020">
    <property type="term" value="C:membrane"/>
    <property type="evidence" value="ECO:0007669"/>
    <property type="project" value="UniProtKB-SubCell"/>
</dbReference>
<evidence type="ECO:0000256" key="5">
    <source>
        <dbReference type="SAM" id="SignalP"/>
    </source>
</evidence>
<feature type="chain" id="PRO_5040215769" description="Receptor ligand binding region domain-containing protein" evidence="5">
    <location>
        <begin position="19"/>
        <end position="326"/>
    </location>
</feature>
<keyword evidence="2" id="KW-0812">Transmembrane</keyword>
<dbReference type="Pfam" id="PF01094">
    <property type="entry name" value="ANF_receptor"/>
    <property type="match status" value="1"/>
</dbReference>
<gene>
    <name evidence="7" type="ORF">PIBRA_LOCUS4714</name>
</gene>
<name>A0A9P0TFF4_PIEBR</name>
<dbReference type="InterPro" id="IPR001828">
    <property type="entry name" value="ANF_lig-bd_rcpt"/>
</dbReference>
<keyword evidence="4" id="KW-0472">Membrane</keyword>
<keyword evidence="3" id="KW-1133">Transmembrane helix</keyword>
<dbReference type="PANTHER" id="PTHR44755:SF11">
    <property type="entry name" value="ATRIAL NATRIURETIC PEPTIDE RECEPTOR 3 ISOFORM X1"/>
    <property type="match status" value="1"/>
</dbReference>
<keyword evidence="5" id="KW-0732">Signal</keyword>
<dbReference type="GO" id="GO:0038023">
    <property type="term" value="F:signaling receptor activity"/>
    <property type="evidence" value="ECO:0007669"/>
    <property type="project" value="TreeGrafter"/>
</dbReference>
<dbReference type="AlphaFoldDB" id="A0A9P0TFF4"/>
<evidence type="ECO:0000256" key="2">
    <source>
        <dbReference type="ARBA" id="ARBA00022692"/>
    </source>
</evidence>
<evidence type="ECO:0000313" key="8">
    <source>
        <dbReference type="Proteomes" id="UP001152562"/>
    </source>
</evidence>
<organism evidence="7 8">
    <name type="scientific">Pieris brassicae</name>
    <name type="common">White butterfly</name>
    <name type="synonym">Large white butterfly</name>
    <dbReference type="NCBI Taxonomy" id="7116"/>
    <lineage>
        <taxon>Eukaryota</taxon>
        <taxon>Metazoa</taxon>
        <taxon>Ecdysozoa</taxon>
        <taxon>Arthropoda</taxon>
        <taxon>Hexapoda</taxon>
        <taxon>Insecta</taxon>
        <taxon>Pterygota</taxon>
        <taxon>Neoptera</taxon>
        <taxon>Endopterygota</taxon>
        <taxon>Lepidoptera</taxon>
        <taxon>Glossata</taxon>
        <taxon>Ditrysia</taxon>
        <taxon>Papilionoidea</taxon>
        <taxon>Pieridae</taxon>
        <taxon>Pierinae</taxon>
        <taxon>Pieris</taxon>
    </lineage>
</organism>
<evidence type="ECO:0000259" key="6">
    <source>
        <dbReference type="Pfam" id="PF01094"/>
    </source>
</evidence>
<dbReference type="InterPro" id="IPR052612">
    <property type="entry name" value="ANP_Clearance_Receptor"/>
</dbReference>
<evidence type="ECO:0000256" key="4">
    <source>
        <dbReference type="ARBA" id="ARBA00023136"/>
    </source>
</evidence>
<protein>
    <recommendedName>
        <fullName evidence="6">Receptor ligand binding region domain-containing protein</fullName>
    </recommendedName>
</protein>
<dbReference type="Proteomes" id="UP001152562">
    <property type="component" value="Unassembled WGS sequence"/>
</dbReference>
<dbReference type="PANTHER" id="PTHR44755">
    <property type="entry name" value="NATRIURETIC PEPTIDE RECEPTOR 3-RELATED"/>
    <property type="match status" value="1"/>
</dbReference>
<dbReference type="SUPFAM" id="SSF53822">
    <property type="entry name" value="Periplasmic binding protein-like I"/>
    <property type="match status" value="1"/>
</dbReference>
<feature type="domain" description="Receptor ligand binding region" evidence="6">
    <location>
        <begin position="84"/>
        <end position="215"/>
    </location>
</feature>
<feature type="signal peptide" evidence="5">
    <location>
        <begin position="1"/>
        <end position="18"/>
    </location>
</feature>
<proteinExistence type="predicted"/>
<evidence type="ECO:0000313" key="7">
    <source>
        <dbReference type="EMBL" id="CAH4027576.1"/>
    </source>
</evidence>
<comment type="caution">
    <text evidence="7">The sequence shown here is derived from an EMBL/GenBank/DDBJ whole genome shotgun (WGS) entry which is preliminary data.</text>
</comment>
<evidence type="ECO:0000256" key="1">
    <source>
        <dbReference type="ARBA" id="ARBA00004370"/>
    </source>
</evidence>
<keyword evidence="8" id="KW-1185">Reference proteome</keyword>
<dbReference type="InterPro" id="IPR028082">
    <property type="entry name" value="Peripla_BP_I"/>
</dbReference>